<feature type="transmembrane region" description="Helical" evidence="1">
    <location>
        <begin position="126"/>
        <end position="146"/>
    </location>
</feature>
<dbReference type="InterPro" id="IPR018706">
    <property type="entry name" value="DUF2214_membrane"/>
</dbReference>
<keyword evidence="1" id="KW-1133">Transmembrane helix</keyword>
<keyword evidence="1" id="KW-0472">Membrane</keyword>
<protein>
    <submittedName>
        <fullName evidence="2">DUF2214 family protein</fullName>
    </submittedName>
</protein>
<evidence type="ECO:0000256" key="1">
    <source>
        <dbReference type="SAM" id="Phobius"/>
    </source>
</evidence>
<dbReference type="Proteomes" id="UP001205566">
    <property type="component" value="Unassembled WGS sequence"/>
</dbReference>
<keyword evidence="3" id="KW-1185">Reference proteome</keyword>
<dbReference type="EMBL" id="JACASI010000032">
    <property type="protein sequence ID" value="MCQ3830181.1"/>
    <property type="molecule type" value="Genomic_DNA"/>
</dbReference>
<feature type="transmembrane region" description="Helical" evidence="1">
    <location>
        <begin position="86"/>
        <end position="105"/>
    </location>
</feature>
<reference evidence="2" key="1">
    <citation type="thesis" date="2020" institute="Technische Universitat Dresden" country="Dresden, Germany">
        <title>The Agarolytic System of Microbulbifer elongatus PORT2, Isolated from Batu Karas, Pangandaran West Java Indonesia.</title>
        <authorList>
            <person name="Anggraeni S.R."/>
        </authorList>
    </citation>
    <scope>NUCLEOTIDE SEQUENCE</scope>
    <source>
        <strain evidence="2">PORT2</strain>
    </source>
</reference>
<proteinExistence type="predicted"/>
<dbReference type="Pfam" id="PF09980">
    <property type="entry name" value="DUF2214"/>
    <property type="match status" value="1"/>
</dbReference>
<organism evidence="2 3">
    <name type="scientific">Microbulbifer elongatus</name>
    <dbReference type="NCBI Taxonomy" id="86173"/>
    <lineage>
        <taxon>Bacteria</taxon>
        <taxon>Pseudomonadati</taxon>
        <taxon>Pseudomonadota</taxon>
        <taxon>Gammaproteobacteria</taxon>
        <taxon>Cellvibrionales</taxon>
        <taxon>Microbulbiferaceae</taxon>
        <taxon>Microbulbifer</taxon>
    </lineage>
</organism>
<feature type="transmembrane region" description="Helical" evidence="1">
    <location>
        <begin position="6"/>
        <end position="28"/>
    </location>
</feature>
<keyword evidence="1" id="KW-0812">Transmembrane</keyword>
<accession>A0ABT1P262</accession>
<evidence type="ECO:0000313" key="2">
    <source>
        <dbReference type="EMBL" id="MCQ3830181.1"/>
    </source>
</evidence>
<evidence type="ECO:0000313" key="3">
    <source>
        <dbReference type="Proteomes" id="UP001205566"/>
    </source>
</evidence>
<feature type="transmembrane region" description="Helical" evidence="1">
    <location>
        <begin position="48"/>
        <end position="66"/>
    </location>
</feature>
<name>A0ABT1P262_9GAMM</name>
<gene>
    <name evidence="2" type="ORF">HXX02_12065</name>
</gene>
<sequence>MLAMPALFAFLHHLLFLSMTAVLTMQLVLLNQAFTLQNARKIRIVDRLLGVSAVLLLVVGFLRVFHFEKGASYYFQNGAFHAKLTLFVIAALLSIYPTIQFLRWGKSLKQGTVPVVSDRQRRWMRIIVHTELTAIVAMALCAALMAKGIGYFG</sequence>
<comment type="caution">
    <text evidence="2">The sequence shown here is derived from an EMBL/GenBank/DDBJ whole genome shotgun (WGS) entry which is preliminary data.</text>
</comment>